<keyword evidence="6 9" id="KW-0010">Activator</keyword>
<feature type="region of interest" description="Disordered" evidence="10">
    <location>
        <begin position="1629"/>
        <end position="1668"/>
    </location>
</feature>
<organism evidence="14 15">
    <name type="scientific">Rhododendron simsii</name>
    <name type="common">Sims's rhododendron</name>
    <dbReference type="NCBI Taxonomy" id="118357"/>
    <lineage>
        <taxon>Eukaryota</taxon>
        <taxon>Viridiplantae</taxon>
        <taxon>Streptophyta</taxon>
        <taxon>Embryophyta</taxon>
        <taxon>Tracheophyta</taxon>
        <taxon>Spermatophyta</taxon>
        <taxon>Magnoliopsida</taxon>
        <taxon>eudicotyledons</taxon>
        <taxon>Gunneridae</taxon>
        <taxon>Pentapetalae</taxon>
        <taxon>asterids</taxon>
        <taxon>Ericales</taxon>
        <taxon>Ericaceae</taxon>
        <taxon>Ericoideae</taxon>
        <taxon>Rhodoreae</taxon>
        <taxon>Rhododendron</taxon>
    </lineage>
</organism>
<dbReference type="Pfam" id="PF11597">
    <property type="entry name" value="Med13_N"/>
    <property type="match status" value="1"/>
</dbReference>
<evidence type="ECO:0000256" key="10">
    <source>
        <dbReference type="SAM" id="MobiDB-lite"/>
    </source>
</evidence>
<dbReference type="Proteomes" id="UP000626092">
    <property type="component" value="Unassembled WGS sequence"/>
</dbReference>
<accession>A0A834HB69</accession>
<dbReference type="InterPro" id="IPR009401">
    <property type="entry name" value="Med13_C"/>
</dbReference>
<evidence type="ECO:0000313" key="15">
    <source>
        <dbReference type="Proteomes" id="UP000626092"/>
    </source>
</evidence>
<feature type="region of interest" description="Disordered" evidence="10">
    <location>
        <begin position="1508"/>
        <end position="1527"/>
    </location>
</feature>
<keyword evidence="7 9" id="KW-0804">Transcription</keyword>
<protein>
    <recommendedName>
        <fullName evidence="3 9">Mediator of RNA polymerase II transcription subunit 13</fullName>
    </recommendedName>
</protein>
<evidence type="ECO:0000256" key="5">
    <source>
        <dbReference type="ARBA" id="ARBA00023015"/>
    </source>
</evidence>
<dbReference type="GO" id="GO:0045944">
    <property type="term" value="P:positive regulation of transcription by RNA polymerase II"/>
    <property type="evidence" value="ECO:0007669"/>
    <property type="project" value="TreeGrafter"/>
</dbReference>
<dbReference type="GO" id="GO:0003713">
    <property type="term" value="F:transcription coactivator activity"/>
    <property type="evidence" value="ECO:0007669"/>
    <property type="project" value="TreeGrafter"/>
</dbReference>
<keyword evidence="8 9" id="KW-0539">Nucleus</keyword>
<evidence type="ECO:0000259" key="12">
    <source>
        <dbReference type="Pfam" id="PF11597"/>
    </source>
</evidence>
<evidence type="ECO:0000256" key="2">
    <source>
        <dbReference type="ARBA" id="ARBA00009354"/>
    </source>
</evidence>
<evidence type="ECO:0000256" key="8">
    <source>
        <dbReference type="ARBA" id="ARBA00023242"/>
    </source>
</evidence>
<dbReference type="Pfam" id="PF06333">
    <property type="entry name" value="Med13_C"/>
    <property type="match status" value="1"/>
</dbReference>
<dbReference type="PANTHER" id="PTHR48249:SF3">
    <property type="entry name" value="MEDIATOR OF RNA POLYMERASE II TRANSCRIPTION SUBUNIT 13"/>
    <property type="match status" value="1"/>
</dbReference>
<dbReference type="OrthoDB" id="103819at2759"/>
<evidence type="ECO:0000256" key="4">
    <source>
        <dbReference type="ARBA" id="ARBA00022491"/>
    </source>
</evidence>
<feature type="domain" description="MID" evidence="13">
    <location>
        <begin position="1266"/>
        <end position="1502"/>
    </location>
</feature>
<evidence type="ECO:0000313" key="14">
    <source>
        <dbReference type="EMBL" id="KAF7147984.1"/>
    </source>
</evidence>
<dbReference type="GO" id="GO:0016592">
    <property type="term" value="C:mediator complex"/>
    <property type="evidence" value="ECO:0007669"/>
    <property type="project" value="InterPro"/>
</dbReference>
<dbReference type="PANTHER" id="PTHR48249">
    <property type="entry name" value="MEDIATOR OF RNA POLYMERASE II TRANSCRIPTION SUBUNIT 13"/>
    <property type="match status" value="1"/>
</dbReference>
<feature type="region of interest" description="Disordered" evidence="10">
    <location>
        <begin position="778"/>
        <end position="808"/>
    </location>
</feature>
<comment type="subcellular location">
    <subcellularLocation>
        <location evidence="1 9">Nucleus</location>
    </subcellularLocation>
</comment>
<evidence type="ECO:0000256" key="7">
    <source>
        <dbReference type="ARBA" id="ARBA00023163"/>
    </source>
</evidence>
<feature type="compositionally biased region" description="Low complexity" evidence="10">
    <location>
        <begin position="1632"/>
        <end position="1647"/>
    </location>
</feature>
<keyword evidence="4 9" id="KW-0678">Repressor</keyword>
<comment type="function">
    <text evidence="9">Component of the Mediator complex, a coactivator involved in regulated transcription of nearly all RNA polymerase II-dependent genes. Mediator functions as a bridge to convey information from gene-specific regulatory proteins to the basal RNA polymerase II transcription machinery. Mediator is recruited to promoters by direct interactions with regulatory proteins and serves as a scaffold for the assembly of a functional preinitiation complex with RNA polymerase II and the general transcription factors.</text>
</comment>
<dbReference type="InterPro" id="IPR041285">
    <property type="entry name" value="MID_MedPIWI"/>
</dbReference>
<sequence>MHGKGPTQGSCAIRNWAHTGEDQVPRDGQTLMGNVTRESHHGGGRGFEILNNQKSEQPSSVSSSLLPQNCLRVSKEIHRVLSISTFQFSSQAAELLETRAFENFTCLEFAMLTLDILFDGHVTLKHLIDASNFIGNVAVQRGGFRQISWFQFLPHESDLNPLPDKSTKLEQKDAATLLVLSSHLQLQKEGFLSAWTNSFVGPWDPSQGVHNPDEKIKLWLFFPGRYASVIEFAQAAVSRLRVVASGLWLAPGDSEEVASALSQALRNRIERALNGLSYMRFGDAFSKYQPFSQSEELFSTSWEDPDWRGQPVVEFIFAATEEAIFVHVLISAKHIRALSSSDMEKIQNDASNYSGDRLPVITAPHGMRGRVSAFCPSDLVKQVYLSSGKFRTSNGIVGLQRDVSQVSGSHLKGQSCYVEVTLGFPTTGDNDTHNSNLKKSLLKHHDTESSAVASGIQKGLHDQFSVSERTFIYPVEAVIVPVLQTSFARSSLKRYSNINMVKLQILDAKLDRAIIIWFTIPYALVGVGELDADADSLTSRQSGLSSYEFPNNGSKSGSKRPRAGIGETFGQAALVTNGPIQDAYKSDYGSLEVSNSSITGVANDVGSHWDWEDDNRGMDIQALLSEFGDFGDFFENDALPFGELLITKHDIYLVKPPGTAESQALMFSIPDSGDLGSSPNTGIMDVADQMLLPVGFPSFDNFNQPSVATEEIPSKNQEVVKNAVSSVAVSTTPASSVGEFDHLVKAEALMTFAPEYGAIEIVTSEFSTSIFSNPYVPKSRKVESTNSSPESYVYSATPPSSPCLDGSDEKHGIAVTSKACSNRQDSSTSLHPKTYYTAVERGKEQDKRLIACNNSVVTHGVAPPSSLSGFNSTNDVKSGLKTNEATVELDNFVMSTRTVLATEVECLMFQASMCRIRHTLISSCSPPPMGSIRLAGNSFLNQVHCEPNTGTGIVFSKYEVKKKDSIPVRIAGDIDSGLLEGPLNAPVGVWRSVAVPKVTKPSMSPSMEICPSLPSHSSEEGILSYGQRQPLQEFLDGLALLVQQATSFVDVALDADCGDGPYGWLALQEQWRRGLACGPSMVHAGCGGSLASCHSLDIAGVELVDPLLADVHASSVIGLLQSDIKTALRSSFGSLDGPLSVTEWCKGRSGDAGTVGDGFACELTGGECRDSSSTGTLPVGEQLSPSQSSLGVKGGSRVEETSQWRSNQETSASESEQQLGFRRRPTLFVLPAPALLVGYQDDWLKTSASSLQLWEKAPLEPYALQKHMTYCVICPDIDPLTTAAADFFQQLSTVYETCKLGTHSPQSLGNHMEVDSGKWSSSGFILLDCPQSMKIESSTASLVGSISDYFLSLSNGWDLTSFLKSLSKVLKALNLDSCFASNPKEGSTGPCMVIYVVCPFPEPVAVLQTVIESSIAVGSIILSKDKEKRSIIHSQVGKSLSCSASVDEASISNVLTLPGFCIPKLVLQIVTVDAIFRVTNPALNELVILKEISFTVYNKARRISRGSSTSTTDVVQSSSMSSRSHSASMQMTSPISGMWKECIGPRITGPRESELDPTLRHGSWDNNNWQSSRAASGFGIDPHRTGDFLIQDEIRYMFEPLFILAEPGSLEHGVSPTIFANIASETSKPSLSDDCSSGSIVQSSIDSTGPCSQSDGSEGAEGFGSSGHQKTLPTLHCCYGWTEDWRWLVCVWTDSRGELLDSHVFPFGGISSRQDTKGLQYLFVQLLHQGCQILQSCSSPDSGVVIKPRDFVITRIGCFYELEYQEWQKALYSVGGCEVKKWPLQLRRSAPDGMLGSSNGTSLQQEQEMTLIQERTLPSSPSPIYSGHSKSSGFVKGGGLGQSSGRKQLMGGPPVIDHPRGMLQCVQSISFISISVDHSLHLVFQADSASPVTTQGSTSTVNMSGGYIEGFTPVKSLGSASTSYVLIPSPSMRFLPPTPLQLPTCLTAESPPLAHLLHSKGSAIPLSTGFVVSKAVPSMGMGNDSSRRSNSSKEEEWPSVISVSLVDHYGNGSNNSGNTQEKTKRGIVRGSEARDFEIETHLILESVAAELHALSWMTVSPAYLERRTALPFHCDMVLRLRRLLHFADKELSQSRRTEKTQV</sequence>
<dbReference type="Pfam" id="PF18296">
    <property type="entry name" value="MID_MedPIWI"/>
    <property type="match status" value="1"/>
</dbReference>
<gene>
    <name evidence="14" type="ORF">RHSIM_Rhsim03G0149100</name>
</gene>
<evidence type="ECO:0000256" key="1">
    <source>
        <dbReference type="ARBA" id="ARBA00004123"/>
    </source>
</evidence>
<comment type="caution">
    <text evidence="14">The sequence shown here is derived from an EMBL/GenBank/DDBJ whole genome shotgun (WGS) entry which is preliminary data.</text>
</comment>
<feature type="compositionally biased region" description="Polar residues" evidence="10">
    <location>
        <begin position="1203"/>
        <end position="1218"/>
    </location>
</feature>
<comment type="similarity">
    <text evidence="2 9">Belongs to the Mediator complex subunit 13 family.</text>
</comment>
<feature type="region of interest" description="Disordered" evidence="10">
    <location>
        <begin position="1172"/>
        <end position="1218"/>
    </location>
</feature>
<evidence type="ECO:0000259" key="13">
    <source>
        <dbReference type="Pfam" id="PF18296"/>
    </source>
</evidence>
<dbReference type="InterPro" id="IPR051139">
    <property type="entry name" value="Mediator_complx_sub13"/>
</dbReference>
<keyword evidence="5 9" id="KW-0805">Transcription regulation</keyword>
<evidence type="ECO:0000256" key="6">
    <source>
        <dbReference type="ARBA" id="ARBA00023159"/>
    </source>
</evidence>
<feature type="domain" description="Mediator complex subunit Med13 N-terminal" evidence="12">
    <location>
        <begin position="142"/>
        <end position="422"/>
    </location>
</feature>
<evidence type="ECO:0000259" key="11">
    <source>
        <dbReference type="Pfam" id="PF06333"/>
    </source>
</evidence>
<feature type="domain" description="Mediator complex subunit Med13 C-terminal" evidence="11">
    <location>
        <begin position="1674"/>
        <end position="2077"/>
    </location>
</feature>
<reference evidence="14" key="1">
    <citation type="submission" date="2019-11" db="EMBL/GenBank/DDBJ databases">
        <authorList>
            <person name="Liu Y."/>
            <person name="Hou J."/>
            <person name="Li T.-Q."/>
            <person name="Guan C.-H."/>
            <person name="Wu X."/>
            <person name="Wu H.-Z."/>
            <person name="Ling F."/>
            <person name="Zhang R."/>
            <person name="Shi X.-G."/>
            <person name="Ren J.-P."/>
            <person name="Chen E.-F."/>
            <person name="Sun J.-M."/>
        </authorList>
    </citation>
    <scope>NUCLEOTIDE SEQUENCE</scope>
    <source>
        <strain evidence="14">Adult_tree_wgs_1</strain>
        <tissue evidence="14">Leaves</tissue>
    </source>
</reference>
<dbReference type="InterPro" id="IPR021643">
    <property type="entry name" value="Mediator_Med13_N"/>
</dbReference>
<feature type="region of interest" description="Disordered" evidence="10">
    <location>
        <begin position="1"/>
        <end position="28"/>
    </location>
</feature>
<dbReference type="EMBL" id="WJXA01000003">
    <property type="protein sequence ID" value="KAF7147984.1"/>
    <property type="molecule type" value="Genomic_DNA"/>
</dbReference>
<proteinExistence type="inferred from homology"/>
<evidence type="ECO:0000256" key="9">
    <source>
        <dbReference type="RuleBase" id="RU364134"/>
    </source>
</evidence>
<name>A0A834HB69_RHOSS</name>
<comment type="subunit">
    <text evidence="9">Component of the Mediator complex.</text>
</comment>
<evidence type="ECO:0000256" key="3">
    <source>
        <dbReference type="ARBA" id="ARBA00019618"/>
    </source>
</evidence>
<keyword evidence="15" id="KW-1185">Reference proteome</keyword>